<dbReference type="EMBL" id="CM027685">
    <property type="protein sequence ID" value="KAG0524879.1"/>
    <property type="molecule type" value="Genomic_DNA"/>
</dbReference>
<evidence type="ECO:0000313" key="1">
    <source>
        <dbReference type="EMBL" id="KAG0524879.1"/>
    </source>
</evidence>
<accession>A0A921QML9</accession>
<reference evidence="1" key="1">
    <citation type="journal article" date="2019" name="BMC Genomics">
        <title>A new reference genome for Sorghum bicolor reveals high levels of sequence similarity between sweet and grain genotypes: implications for the genetics of sugar metabolism.</title>
        <authorList>
            <person name="Cooper E.A."/>
            <person name="Brenton Z.W."/>
            <person name="Flinn B.S."/>
            <person name="Jenkins J."/>
            <person name="Shu S."/>
            <person name="Flowers D."/>
            <person name="Luo F."/>
            <person name="Wang Y."/>
            <person name="Xia P."/>
            <person name="Barry K."/>
            <person name="Daum C."/>
            <person name="Lipzen A."/>
            <person name="Yoshinaga Y."/>
            <person name="Schmutz J."/>
            <person name="Saski C."/>
            <person name="Vermerris W."/>
            <person name="Kresovich S."/>
        </authorList>
    </citation>
    <scope>NUCLEOTIDE SEQUENCE</scope>
</reference>
<organism evidence="1 2">
    <name type="scientific">Sorghum bicolor</name>
    <name type="common">Sorghum</name>
    <name type="synonym">Sorghum vulgare</name>
    <dbReference type="NCBI Taxonomy" id="4558"/>
    <lineage>
        <taxon>Eukaryota</taxon>
        <taxon>Viridiplantae</taxon>
        <taxon>Streptophyta</taxon>
        <taxon>Embryophyta</taxon>
        <taxon>Tracheophyta</taxon>
        <taxon>Spermatophyta</taxon>
        <taxon>Magnoliopsida</taxon>
        <taxon>Liliopsida</taxon>
        <taxon>Poales</taxon>
        <taxon>Poaceae</taxon>
        <taxon>PACMAD clade</taxon>
        <taxon>Panicoideae</taxon>
        <taxon>Andropogonodae</taxon>
        <taxon>Andropogoneae</taxon>
        <taxon>Sorghinae</taxon>
        <taxon>Sorghum</taxon>
    </lineage>
</organism>
<proteinExistence type="predicted"/>
<name>A0A921QML9_SORBI</name>
<comment type="caution">
    <text evidence="1">The sequence shown here is derived from an EMBL/GenBank/DDBJ whole genome shotgun (WGS) entry which is preliminary data.</text>
</comment>
<evidence type="ECO:0000313" key="2">
    <source>
        <dbReference type="Proteomes" id="UP000807115"/>
    </source>
</evidence>
<dbReference type="AlphaFoldDB" id="A0A921QML9"/>
<protein>
    <submittedName>
        <fullName evidence="1">Uncharacterized protein</fullName>
    </submittedName>
</protein>
<sequence>MPYWFRMSLPGISKKVNKIDFLRQLPTIMLSSIKSKTLSKVEEPLQAQAPSTHLGPFCCGC</sequence>
<gene>
    <name evidence="1" type="ORF">BDA96_06G006100</name>
</gene>
<dbReference type="Proteomes" id="UP000807115">
    <property type="component" value="Chromosome 6"/>
</dbReference>
<reference evidence="1" key="2">
    <citation type="submission" date="2020-10" db="EMBL/GenBank/DDBJ databases">
        <authorList>
            <person name="Cooper E.A."/>
            <person name="Brenton Z.W."/>
            <person name="Flinn B.S."/>
            <person name="Jenkins J."/>
            <person name="Shu S."/>
            <person name="Flowers D."/>
            <person name="Luo F."/>
            <person name="Wang Y."/>
            <person name="Xia P."/>
            <person name="Barry K."/>
            <person name="Daum C."/>
            <person name="Lipzen A."/>
            <person name="Yoshinaga Y."/>
            <person name="Schmutz J."/>
            <person name="Saski C."/>
            <person name="Vermerris W."/>
            <person name="Kresovich S."/>
        </authorList>
    </citation>
    <scope>NUCLEOTIDE SEQUENCE</scope>
</reference>